<protein>
    <submittedName>
        <fullName evidence="1">Uncharacterized protein</fullName>
    </submittedName>
</protein>
<reference evidence="1" key="2">
    <citation type="journal article" date="2015" name="Fish Shellfish Immunol.">
        <title>Early steps in the European eel (Anguilla anguilla)-Vibrio vulnificus interaction in the gills: Role of the RtxA13 toxin.</title>
        <authorList>
            <person name="Callol A."/>
            <person name="Pajuelo D."/>
            <person name="Ebbesson L."/>
            <person name="Teles M."/>
            <person name="MacKenzie S."/>
            <person name="Amaro C."/>
        </authorList>
    </citation>
    <scope>NUCLEOTIDE SEQUENCE</scope>
</reference>
<dbReference type="AlphaFoldDB" id="A0A0E9XK78"/>
<evidence type="ECO:0000313" key="1">
    <source>
        <dbReference type="EMBL" id="JAI02099.1"/>
    </source>
</evidence>
<dbReference type="EMBL" id="GBXM01006479">
    <property type="protein sequence ID" value="JAI02099.1"/>
    <property type="molecule type" value="Transcribed_RNA"/>
</dbReference>
<sequence length="52" mass="5908">MALLHLQCDRTAPSVHCYGECRLQECPKKAAVFQLTEELRALPSFVWTCTVI</sequence>
<reference evidence="1" key="1">
    <citation type="submission" date="2014-11" db="EMBL/GenBank/DDBJ databases">
        <authorList>
            <person name="Amaro Gonzalez C."/>
        </authorList>
    </citation>
    <scope>NUCLEOTIDE SEQUENCE</scope>
</reference>
<organism evidence="1">
    <name type="scientific">Anguilla anguilla</name>
    <name type="common">European freshwater eel</name>
    <name type="synonym">Muraena anguilla</name>
    <dbReference type="NCBI Taxonomy" id="7936"/>
    <lineage>
        <taxon>Eukaryota</taxon>
        <taxon>Metazoa</taxon>
        <taxon>Chordata</taxon>
        <taxon>Craniata</taxon>
        <taxon>Vertebrata</taxon>
        <taxon>Euteleostomi</taxon>
        <taxon>Actinopterygii</taxon>
        <taxon>Neopterygii</taxon>
        <taxon>Teleostei</taxon>
        <taxon>Anguilliformes</taxon>
        <taxon>Anguillidae</taxon>
        <taxon>Anguilla</taxon>
    </lineage>
</organism>
<proteinExistence type="predicted"/>
<accession>A0A0E9XK78</accession>
<name>A0A0E9XK78_ANGAN</name>